<protein>
    <submittedName>
        <fullName evidence="7">Blast:Proton-coupled amino acid transporter 4</fullName>
    </submittedName>
</protein>
<dbReference type="GO" id="GO:0005774">
    <property type="term" value="C:vacuolar membrane"/>
    <property type="evidence" value="ECO:0007669"/>
    <property type="project" value="TreeGrafter"/>
</dbReference>
<dbReference type="PANTHER" id="PTHR22950">
    <property type="entry name" value="AMINO ACID TRANSPORTER"/>
    <property type="match status" value="1"/>
</dbReference>
<reference evidence="8" key="1">
    <citation type="submission" date="2018-01" db="EMBL/GenBank/DDBJ databases">
        <authorList>
            <person name="Alioto T."/>
            <person name="Alioto T."/>
        </authorList>
    </citation>
    <scope>NUCLEOTIDE SEQUENCE [LARGE SCALE GENOMIC DNA]</scope>
</reference>
<dbReference type="EMBL" id="OUUW01000001">
    <property type="protein sequence ID" value="SPP73451.1"/>
    <property type="molecule type" value="Genomic_DNA"/>
</dbReference>
<evidence type="ECO:0000313" key="7">
    <source>
        <dbReference type="EMBL" id="SPP73451.1"/>
    </source>
</evidence>
<feature type="transmembrane region" description="Helical" evidence="5">
    <location>
        <begin position="246"/>
        <end position="271"/>
    </location>
</feature>
<dbReference type="PANTHER" id="PTHR22950:SF340">
    <property type="entry name" value="AMINO ACID TRANSPORTER TRANSMEMBRANE DOMAIN-CONTAINING PROTEIN-RELATED"/>
    <property type="match status" value="1"/>
</dbReference>
<feature type="transmembrane region" description="Helical" evidence="5">
    <location>
        <begin position="46"/>
        <end position="72"/>
    </location>
</feature>
<feature type="transmembrane region" description="Helical" evidence="5">
    <location>
        <begin position="360"/>
        <end position="383"/>
    </location>
</feature>
<name>A0A3B0JLC8_DROGU</name>
<feature type="transmembrane region" description="Helical" evidence="5">
    <location>
        <begin position="403"/>
        <end position="422"/>
    </location>
</feature>
<dbReference type="OrthoDB" id="1684102at2759"/>
<gene>
    <name evidence="7" type="ORF">DGUA_6G000933</name>
</gene>
<dbReference type="GO" id="GO:0015179">
    <property type="term" value="F:L-amino acid transmembrane transporter activity"/>
    <property type="evidence" value="ECO:0007669"/>
    <property type="project" value="TreeGrafter"/>
</dbReference>
<evidence type="ECO:0000259" key="6">
    <source>
        <dbReference type="Pfam" id="PF01490"/>
    </source>
</evidence>
<evidence type="ECO:0000256" key="4">
    <source>
        <dbReference type="ARBA" id="ARBA00023136"/>
    </source>
</evidence>
<comment type="subcellular location">
    <subcellularLocation>
        <location evidence="1">Membrane</location>
        <topology evidence="1">Multi-pass membrane protein</topology>
    </subcellularLocation>
</comment>
<dbReference type="InterPro" id="IPR013057">
    <property type="entry name" value="AA_transpt_TM"/>
</dbReference>
<feature type="transmembrane region" description="Helical" evidence="5">
    <location>
        <begin position="216"/>
        <end position="234"/>
    </location>
</feature>
<keyword evidence="2 5" id="KW-0812">Transmembrane</keyword>
<feature type="transmembrane region" description="Helical" evidence="5">
    <location>
        <begin position="112"/>
        <end position="135"/>
    </location>
</feature>
<dbReference type="Pfam" id="PF01490">
    <property type="entry name" value="Aa_trans"/>
    <property type="match status" value="1"/>
</dbReference>
<sequence>MAEKKDYNPYDNRVVEAPITNTGAFVSLLKGVIGTGILALPMAFSYTGWMCGAILLTLTTIMLIHGITLLIMCMVESARRQQQGYCNFSDTMVFAFNEGPKWCKYLANATGYLVDGVLSLSHYGICVVYLVFVAVNIKQLVEHYAKAIDLRIYIAIVGLCSIPFFLVRHLKYLVPFNMVANISMYLGFLLIFYYLFQDLPPLSDRPMFNEPSKYPLFFGIVLFSVSSVGVMLAIESEMSHPESYIGWFGVLNLSAVVVVISYLFFSIMAYWQYGPHVHGSVTLNLPTDEVISQLSKAFISLALFLSFPLSGYVTIDIVFNHYMNHGNRLRNPHFVEYIVRVFFVVLSTVNAVAFPNLGPLVAFVGALTISLLNLVFPACIDLCLNYHEPYTYGKLRWKLVKNILLIIIGVVILAYCCTLSVLDMIDEYGGGGKKSSNLEKMPLGVLTDIGMTLN</sequence>
<dbReference type="OMA" id="MLPCVFY"/>
<accession>A0A3B0JLC8</accession>
<evidence type="ECO:0000256" key="5">
    <source>
        <dbReference type="SAM" id="Phobius"/>
    </source>
</evidence>
<feature type="transmembrane region" description="Helical" evidence="5">
    <location>
        <begin position="297"/>
        <end position="322"/>
    </location>
</feature>
<organism evidence="7 8">
    <name type="scientific">Drosophila guanche</name>
    <name type="common">Fruit fly</name>
    <dbReference type="NCBI Taxonomy" id="7266"/>
    <lineage>
        <taxon>Eukaryota</taxon>
        <taxon>Metazoa</taxon>
        <taxon>Ecdysozoa</taxon>
        <taxon>Arthropoda</taxon>
        <taxon>Hexapoda</taxon>
        <taxon>Insecta</taxon>
        <taxon>Pterygota</taxon>
        <taxon>Neoptera</taxon>
        <taxon>Endopterygota</taxon>
        <taxon>Diptera</taxon>
        <taxon>Brachycera</taxon>
        <taxon>Muscomorpha</taxon>
        <taxon>Ephydroidea</taxon>
        <taxon>Drosophilidae</taxon>
        <taxon>Drosophila</taxon>
        <taxon>Sophophora</taxon>
    </lineage>
</organism>
<evidence type="ECO:0000313" key="8">
    <source>
        <dbReference type="Proteomes" id="UP000268350"/>
    </source>
</evidence>
<feature type="transmembrane region" description="Helical" evidence="5">
    <location>
        <begin position="21"/>
        <end position="40"/>
    </location>
</feature>
<evidence type="ECO:0000256" key="1">
    <source>
        <dbReference type="ARBA" id="ARBA00004141"/>
    </source>
</evidence>
<dbReference type="AlphaFoldDB" id="A0A3B0JLC8"/>
<proteinExistence type="predicted"/>
<dbReference type="Proteomes" id="UP000268350">
    <property type="component" value="Unassembled WGS sequence"/>
</dbReference>
<evidence type="ECO:0000256" key="2">
    <source>
        <dbReference type="ARBA" id="ARBA00022692"/>
    </source>
</evidence>
<keyword evidence="3 5" id="KW-1133">Transmembrane helix</keyword>
<feature type="domain" description="Amino acid transporter transmembrane" evidence="6">
    <location>
        <begin position="19"/>
        <end position="417"/>
    </location>
</feature>
<feature type="transmembrane region" description="Helical" evidence="5">
    <location>
        <begin position="179"/>
        <end position="196"/>
    </location>
</feature>
<keyword evidence="8" id="KW-1185">Reference proteome</keyword>
<dbReference type="STRING" id="7266.A0A3B0JLC8"/>
<feature type="transmembrane region" description="Helical" evidence="5">
    <location>
        <begin position="334"/>
        <end position="354"/>
    </location>
</feature>
<evidence type="ECO:0000256" key="3">
    <source>
        <dbReference type="ARBA" id="ARBA00022989"/>
    </source>
</evidence>
<keyword evidence="4 5" id="KW-0472">Membrane</keyword>
<feature type="transmembrane region" description="Helical" evidence="5">
    <location>
        <begin position="150"/>
        <end position="167"/>
    </location>
</feature>